<dbReference type="GO" id="GO:0003697">
    <property type="term" value="F:single-stranded DNA binding"/>
    <property type="evidence" value="ECO:0007669"/>
    <property type="project" value="TreeGrafter"/>
</dbReference>
<dbReference type="GO" id="GO:0006270">
    <property type="term" value="P:DNA replication initiation"/>
    <property type="evidence" value="ECO:0007669"/>
    <property type="project" value="InterPro"/>
</dbReference>
<dbReference type="PANTHER" id="PTHR10507:SF0">
    <property type="entry name" value="CELL DIVISION CONTROL PROTEIN 45 HOMOLOG"/>
    <property type="match status" value="1"/>
</dbReference>
<evidence type="ECO:0000313" key="7">
    <source>
        <dbReference type="EMBL" id="CAD7205956.1"/>
    </source>
</evidence>
<evidence type="ECO:0000256" key="2">
    <source>
        <dbReference type="ARBA" id="ARBA00010727"/>
    </source>
</evidence>
<protein>
    <recommendedName>
        <fullName evidence="8">Cell division control protein 45</fullName>
    </recommendedName>
</protein>
<sequence>MYVEDLKKDFYNLLIGKRILLLVNYDVDAICACKILLHLFHFENILYTLVPVQGVKDLQDAFEANTEVNYVIFLNCGGTIDVVDALQPEDNVVLFIADSHKPTDVCNVYNNRQVRLLGKPDDDENIPSFEDIFQEDETDDEGVESEGDGLGDDEESRANKRRRMDEGAIMKRRERRLWEEKRNRIMFEYSQFSYYGRSSAVLMYELSWKLSKDNNDLLWWAIVGATEQILMGKVENQQYVLETGNLQSHVSRLAPQPGEDEEELSTAVRIMYDKDLQLALYRHWTVEASLKNSSYTACKLKLWTLRGEKRLFELLAEMGLPLAQSRQKFRAMDLALRHEFHSMVEKQADKYGMTNIVYASFTLQFGFGNCYCASDVVYAMLALLEASTKGSSSCERFMTAMDCLSRQKKGLLDDGIDKAKLVLICIFKQVQNLLDMKQVVSAGPFVYVILQQGSLDVKPFSHPHCLTLLAQFALRAYVATSRNRKAPNLPIIASAPLDVEDGTCLVVGLPPVSEDSPKNFFGKAFEQAAEETHSRVALDFFDSSVMQLKVDDRPKFFDALISLLA</sequence>
<comment type="similarity">
    <text evidence="2">Belongs to the CDC45 family.</text>
</comment>
<dbReference type="InterPro" id="IPR003874">
    <property type="entry name" value="CDC45"/>
</dbReference>
<dbReference type="GO" id="GO:0003682">
    <property type="term" value="F:chromatin binding"/>
    <property type="evidence" value="ECO:0007669"/>
    <property type="project" value="TreeGrafter"/>
</dbReference>
<dbReference type="GO" id="GO:1902977">
    <property type="term" value="P:mitotic DNA replication preinitiation complex assembly"/>
    <property type="evidence" value="ECO:0007669"/>
    <property type="project" value="TreeGrafter"/>
</dbReference>
<dbReference type="GO" id="GO:0031261">
    <property type="term" value="C:DNA replication preinitiation complex"/>
    <property type="evidence" value="ECO:0007669"/>
    <property type="project" value="TreeGrafter"/>
</dbReference>
<reference evidence="7" key="1">
    <citation type="submission" date="2020-11" db="EMBL/GenBank/DDBJ databases">
        <authorList>
            <person name="Tran Van P."/>
        </authorList>
    </citation>
    <scope>NUCLEOTIDE SEQUENCE</scope>
</reference>
<dbReference type="GO" id="GO:0000727">
    <property type="term" value="P:double-strand break repair via break-induced replication"/>
    <property type="evidence" value="ECO:0007669"/>
    <property type="project" value="TreeGrafter"/>
</dbReference>
<evidence type="ECO:0000256" key="3">
    <source>
        <dbReference type="ARBA" id="ARBA00022705"/>
    </source>
</evidence>
<dbReference type="AlphaFoldDB" id="A0A7R8ZDM9"/>
<accession>A0A7R8ZDM9</accession>
<evidence type="ECO:0008006" key="8">
    <source>
        <dbReference type="Google" id="ProtNLM"/>
    </source>
</evidence>
<feature type="region of interest" description="Disordered" evidence="6">
    <location>
        <begin position="132"/>
        <end position="164"/>
    </location>
</feature>
<keyword evidence="5" id="KW-0131">Cell cycle</keyword>
<keyword evidence="4" id="KW-0539">Nucleus</keyword>
<dbReference type="GO" id="GO:0003688">
    <property type="term" value="F:DNA replication origin binding"/>
    <property type="evidence" value="ECO:0007669"/>
    <property type="project" value="TreeGrafter"/>
</dbReference>
<keyword evidence="3" id="KW-0235">DNA replication</keyword>
<proteinExistence type="inferred from homology"/>
<gene>
    <name evidence="7" type="ORF">TDIB3V08_LOCUS12106</name>
</gene>
<name>A0A7R8ZDM9_TIMDO</name>
<organism evidence="7">
    <name type="scientific">Timema douglasi</name>
    <name type="common">Walking stick</name>
    <dbReference type="NCBI Taxonomy" id="61478"/>
    <lineage>
        <taxon>Eukaryota</taxon>
        <taxon>Metazoa</taxon>
        <taxon>Ecdysozoa</taxon>
        <taxon>Arthropoda</taxon>
        <taxon>Hexapoda</taxon>
        <taxon>Insecta</taxon>
        <taxon>Pterygota</taxon>
        <taxon>Neoptera</taxon>
        <taxon>Polyneoptera</taxon>
        <taxon>Phasmatodea</taxon>
        <taxon>Timematodea</taxon>
        <taxon>Timematoidea</taxon>
        <taxon>Timematidae</taxon>
        <taxon>Timema</taxon>
    </lineage>
</organism>
<evidence type="ECO:0000256" key="1">
    <source>
        <dbReference type="ARBA" id="ARBA00004123"/>
    </source>
</evidence>
<evidence type="ECO:0000256" key="5">
    <source>
        <dbReference type="ARBA" id="ARBA00023306"/>
    </source>
</evidence>
<dbReference type="EMBL" id="OA577851">
    <property type="protein sequence ID" value="CAD7205956.1"/>
    <property type="molecule type" value="Genomic_DNA"/>
</dbReference>
<comment type="subcellular location">
    <subcellularLocation>
        <location evidence="1">Nucleus</location>
    </subcellularLocation>
</comment>
<feature type="compositionally biased region" description="Acidic residues" evidence="6">
    <location>
        <begin position="132"/>
        <end position="155"/>
    </location>
</feature>
<evidence type="ECO:0000256" key="4">
    <source>
        <dbReference type="ARBA" id="ARBA00023242"/>
    </source>
</evidence>
<evidence type="ECO:0000256" key="6">
    <source>
        <dbReference type="SAM" id="MobiDB-lite"/>
    </source>
</evidence>
<dbReference type="Pfam" id="PF02724">
    <property type="entry name" value="CDC45"/>
    <property type="match status" value="1"/>
</dbReference>
<dbReference type="PANTHER" id="PTHR10507">
    <property type="entry name" value="CDC45-RELATED PROTEIN"/>
    <property type="match status" value="1"/>
</dbReference>